<protein>
    <recommendedName>
        <fullName evidence="3">Alpha/beta hydrolase</fullName>
    </recommendedName>
</protein>
<dbReference type="RefSeq" id="WP_011494397.1">
    <property type="nucleotide sequence ID" value="NC_007953.1"/>
</dbReference>
<dbReference type="Proteomes" id="UP000001817">
    <property type="component" value="Chromosome 3"/>
</dbReference>
<dbReference type="AlphaFoldDB" id="Q13FG8"/>
<name>Q13FG8_PARXL</name>
<keyword evidence="2" id="KW-1185">Reference proteome</keyword>
<evidence type="ECO:0000313" key="2">
    <source>
        <dbReference type="Proteomes" id="UP000001817"/>
    </source>
</evidence>
<dbReference type="STRING" id="266265.Bxe_C1314"/>
<gene>
    <name evidence="1" type="ORF">Bxe_C1314</name>
</gene>
<dbReference type="SUPFAM" id="SSF53474">
    <property type="entry name" value="alpha/beta-Hydrolases"/>
    <property type="match status" value="1"/>
</dbReference>
<organism evidence="1 2">
    <name type="scientific">Paraburkholderia xenovorans (strain LB400)</name>
    <dbReference type="NCBI Taxonomy" id="266265"/>
    <lineage>
        <taxon>Bacteria</taxon>
        <taxon>Pseudomonadati</taxon>
        <taxon>Pseudomonadota</taxon>
        <taxon>Betaproteobacteria</taxon>
        <taxon>Burkholderiales</taxon>
        <taxon>Burkholderiaceae</taxon>
        <taxon>Paraburkholderia</taxon>
    </lineage>
</organism>
<dbReference type="KEGG" id="bxe:Bxe_C1314"/>
<dbReference type="OrthoDB" id="1094867at2"/>
<dbReference type="Gene3D" id="3.40.50.1820">
    <property type="entry name" value="alpha/beta hydrolase"/>
    <property type="match status" value="1"/>
</dbReference>
<reference evidence="1 2" key="1">
    <citation type="journal article" date="2006" name="Proc. Natl. Acad. Sci. U.S.A.">
        <title>Burkholderia xenovorans LB400 harbors a multi-replicon, 9.73-Mbp genome shaped for versatility.</title>
        <authorList>
            <person name="Chain P.S."/>
            <person name="Denef V.J."/>
            <person name="Konstantinidis K.T."/>
            <person name="Vergez L.M."/>
            <person name="Agullo L."/>
            <person name="Reyes V.L."/>
            <person name="Hauser L."/>
            <person name="Cordova M."/>
            <person name="Gomez L."/>
            <person name="Gonzalez M."/>
            <person name="Land M."/>
            <person name="Lao V."/>
            <person name="Larimer F."/>
            <person name="LiPuma J.J."/>
            <person name="Mahenthiralingam E."/>
            <person name="Malfatti S.A."/>
            <person name="Marx C.J."/>
            <person name="Parnell J.J."/>
            <person name="Ramette A."/>
            <person name="Richardson P."/>
            <person name="Seeger M."/>
            <person name="Smith D."/>
            <person name="Spilker T."/>
            <person name="Sul W.J."/>
            <person name="Tsoi T.V."/>
            <person name="Ulrich L.E."/>
            <person name="Zhulin I.B."/>
            <person name="Tiedje J.M."/>
        </authorList>
    </citation>
    <scope>NUCLEOTIDE SEQUENCE [LARGE SCALE GENOMIC DNA]</scope>
    <source>
        <strain evidence="1 2">LB400</strain>
    </source>
</reference>
<dbReference type="eggNOG" id="COG3509">
    <property type="taxonomic scope" value="Bacteria"/>
</dbReference>
<dbReference type="InterPro" id="IPR029058">
    <property type="entry name" value="AB_hydrolase_fold"/>
</dbReference>
<sequence>MKNHSEAMMALVEKAGANDNIDYIDPHFPDRPLRLWAARPKDWHPGMPVIFAFHGAARNADIYRDYWLPVIDETAALVIAPEYRQEYFPGLRWFNFGNLLDDDGNALPRSESTYAIIPRLFSALREAGVTTRPTCAMFGHSAGSQYVQRSLSAGFTAHIGAAIAANAGTYGVADLSVRYPYGLAGIGVDEPALLDLLAFPLVVMAGTLDIDYDDPSFPKEAEAMVQGRTRYERAHRYFDSARKAADERHARFGWSMIDVVGVGHEGGKITAAASEIFKKGF</sequence>
<evidence type="ECO:0008006" key="3">
    <source>
        <dbReference type="Google" id="ProtNLM"/>
    </source>
</evidence>
<evidence type="ECO:0000313" key="1">
    <source>
        <dbReference type="EMBL" id="ABE37171.1"/>
    </source>
</evidence>
<dbReference type="EMBL" id="CP000272">
    <property type="protein sequence ID" value="ABE37171.1"/>
    <property type="molecule type" value="Genomic_DNA"/>
</dbReference>
<accession>Q13FG8</accession>
<proteinExistence type="predicted"/>